<sequence length="428" mass="46597">MAVHPPAPILHLLRPRHRLRGLFAVFARTARRRNLIRTPAPCTAQHPQWLPTRPPLHSLLAGHLHCGIRSPFPVPRQLRFATAQCPLHMVHALLRLYIALSGYHWSSRDLVIPSGHSTDVPDEASTRIPVHAELPRPRSHSGHDTGPHDQGPVSPTHRAVLSARDSSFSSMTAPASSGTLRRLRSSSSLSSNATSHAPDLSEDLGGDDIDYNPATPPVDHLVMELPPDHTTLLGELTRLLRRPVPETRSNALCTQCEFTWDQAVTLASEALLFTSSRRMKSVFVPPPVPLFAFFPLAPPNRAAPHPNVKQMNASTRYVYESAAAGTVAIPVAAELSDICRIDLASKLLTTTDRFLRDMALYDAYLGTLPKHIAAARGPGSSSRSTCPATSSCVHPTGFYVSFGSFQPSVGSDVIINITELLSDPVRNV</sequence>
<proteinExistence type="predicted"/>
<gene>
    <name evidence="2" type="ORF">HPB51_011780</name>
</gene>
<feature type="compositionally biased region" description="Basic and acidic residues" evidence="1">
    <location>
        <begin position="133"/>
        <end position="147"/>
    </location>
</feature>
<name>A0A9J6E112_RHIMP</name>
<reference evidence="2" key="2">
    <citation type="submission" date="2021-09" db="EMBL/GenBank/DDBJ databases">
        <authorList>
            <person name="Jia N."/>
            <person name="Wang J."/>
            <person name="Shi W."/>
            <person name="Du L."/>
            <person name="Sun Y."/>
            <person name="Zhan W."/>
            <person name="Jiang J."/>
            <person name="Wang Q."/>
            <person name="Zhang B."/>
            <person name="Ji P."/>
            <person name="Sakyi L.B."/>
            <person name="Cui X."/>
            <person name="Yuan T."/>
            <person name="Jiang B."/>
            <person name="Yang W."/>
            <person name="Lam T.T.-Y."/>
            <person name="Chang Q."/>
            <person name="Ding S."/>
            <person name="Wang X."/>
            <person name="Zhu J."/>
            <person name="Ruan X."/>
            <person name="Zhao L."/>
            <person name="Wei J."/>
            <person name="Que T."/>
            <person name="Du C."/>
            <person name="Cheng J."/>
            <person name="Dai P."/>
            <person name="Han X."/>
            <person name="Huang E."/>
            <person name="Gao Y."/>
            <person name="Liu J."/>
            <person name="Shao H."/>
            <person name="Ye R."/>
            <person name="Li L."/>
            <person name="Wei W."/>
            <person name="Wang X."/>
            <person name="Wang C."/>
            <person name="Huo Q."/>
            <person name="Li W."/>
            <person name="Guo W."/>
            <person name="Chen H."/>
            <person name="Chen S."/>
            <person name="Zhou L."/>
            <person name="Zhou L."/>
            <person name="Ni X."/>
            <person name="Tian J."/>
            <person name="Zhou Y."/>
            <person name="Sheng Y."/>
            <person name="Liu T."/>
            <person name="Pan Y."/>
            <person name="Xia L."/>
            <person name="Li J."/>
            <person name="Zhao F."/>
            <person name="Cao W."/>
        </authorList>
    </citation>
    <scope>NUCLEOTIDE SEQUENCE</scope>
    <source>
        <strain evidence="2">Rmic-2018</strain>
        <tissue evidence="2">Larvae</tissue>
    </source>
</reference>
<reference evidence="2" key="1">
    <citation type="journal article" date="2020" name="Cell">
        <title>Large-Scale Comparative Analyses of Tick Genomes Elucidate Their Genetic Diversity and Vector Capacities.</title>
        <authorList>
            <consortium name="Tick Genome and Microbiome Consortium (TIGMIC)"/>
            <person name="Jia N."/>
            <person name="Wang J."/>
            <person name="Shi W."/>
            <person name="Du L."/>
            <person name="Sun Y."/>
            <person name="Zhan W."/>
            <person name="Jiang J.F."/>
            <person name="Wang Q."/>
            <person name="Zhang B."/>
            <person name="Ji P."/>
            <person name="Bell-Sakyi L."/>
            <person name="Cui X.M."/>
            <person name="Yuan T.T."/>
            <person name="Jiang B.G."/>
            <person name="Yang W.F."/>
            <person name="Lam T.T."/>
            <person name="Chang Q.C."/>
            <person name="Ding S.J."/>
            <person name="Wang X.J."/>
            <person name="Zhu J.G."/>
            <person name="Ruan X.D."/>
            <person name="Zhao L."/>
            <person name="Wei J.T."/>
            <person name="Ye R.Z."/>
            <person name="Que T.C."/>
            <person name="Du C.H."/>
            <person name="Zhou Y.H."/>
            <person name="Cheng J.X."/>
            <person name="Dai P.F."/>
            <person name="Guo W.B."/>
            <person name="Han X.H."/>
            <person name="Huang E.J."/>
            <person name="Li L.F."/>
            <person name="Wei W."/>
            <person name="Gao Y.C."/>
            <person name="Liu J.Z."/>
            <person name="Shao H.Z."/>
            <person name="Wang X."/>
            <person name="Wang C.C."/>
            <person name="Yang T.C."/>
            <person name="Huo Q.B."/>
            <person name="Li W."/>
            <person name="Chen H.Y."/>
            <person name="Chen S.E."/>
            <person name="Zhou L.G."/>
            <person name="Ni X.B."/>
            <person name="Tian J.H."/>
            <person name="Sheng Y."/>
            <person name="Liu T."/>
            <person name="Pan Y.S."/>
            <person name="Xia L.Y."/>
            <person name="Li J."/>
            <person name="Zhao F."/>
            <person name="Cao W.C."/>
        </authorList>
    </citation>
    <scope>NUCLEOTIDE SEQUENCE</scope>
    <source>
        <strain evidence="2">Rmic-2018</strain>
    </source>
</reference>
<feature type="compositionally biased region" description="Low complexity" evidence="1">
    <location>
        <begin position="166"/>
        <end position="191"/>
    </location>
</feature>
<dbReference type="Proteomes" id="UP000821866">
    <property type="component" value="Chromosome 4"/>
</dbReference>
<evidence type="ECO:0000256" key="1">
    <source>
        <dbReference type="SAM" id="MobiDB-lite"/>
    </source>
</evidence>
<dbReference type="EMBL" id="JABSTU010000006">
    <property type="protein sequence ID" value="KAH8027972.1"/>
    <property type="molecule type" value="Genomic_DNA"/>
</dbReference>
<accession>A0A9J6E112</accession>
<feature type="region of interest" description="Disordered" evidence="1">
    <location>
        <begin position="133"/>
        <end position="219"/>
    </location>
</feature>
<keyword evidence="3" id="KW-1185">Reference proteome</keyword>
<evidence type="ECO:0000313" key="2">
    <source>
        <dbReference type="EMBL" id="KAH8027972.1"/>
    </source>
</evidence>
<feature type="compositionally biased region" description="Acidic residues" evidence="1">
    <location>
        <begin position="200"/>
        <end position="210"/>
    </location>
</feature>
<protein>
    <submittedName>
        <fullName evidence="2">Uncharacterized protein</fullName>
    </submittedName>
</protein>
<dbReference type="AlphaFoldDB" id="A0A9J6E112"/>
<comment type="caution">
    <text evidence="2">The sequence shown here is derived from an EMBL/GenBank/DDBJ whole genome shotgun (WGS) entry which is preliminary data.</text>
</comment>
<organism evidence="2 3">
    <name type="scientific">Rhipicephalus microplus</name>
    <name type="common">Cattle tick</name>
    <name type="synonym">Boophilus microplus</name>
    <dbReference type="NCBI Taxonomy" id="6941"/>
    <lineage>
        <taxon>Eukaryota</taxon>
        <taxon>Metazoa</taxon>
        <taxon>Ecdysozoa</taxon>
        <taxon>Arthropoda</taxon>
        <taxon>Chelicerata</taxon>
        <taxon>Arachnida</taxon>
        <taxon>Acari</taxon>
        <taxon>Parasitiformes</taxon>
        <taxon>Ixodida</taxon>
        <taxon>Ixodoidea</taxon>
        <taxon>Ixodidae</taxon>
        <taxon>Rhipicephalinae</taxon>
        <taxon>Rhipicephalus</taxon>
        <taxon>Boophilus</taxon>
    </lineage>
</organism>
<evidence type="ECO:0000313" key="3">
    <source>
        <dbReference type="Proteomes" id="UP000821866"/>
    </source>
</evidence>